<feature type="domain" description="Metallo-beta-lactamase" evidence="5">
    <location>
        <begin position="2"/>
        <end position="232"/>
    </location>
</feature>
<name>A0A366FC96_9HYPH</name>
<organism evidence="6 7">
    <name type="scientific">Roseiarcus fermentans</name>
    <dbReference type="NCBI Taxonomy" id="1473586"/>
    <lineage>
        <taxon>Bacteria</taxon>
        <taxon>Pseudomonadati</taxon>
        <taxon>Pseudomonadota</taxon>
        <taxon>Alphaproteobacteria</taxon>
        <taxon>Hyphomicrobiales</taxon>
        <taxon>Roseiarcaceae</taxon>
        <taxon>Roseiarcus</taxon>
    </lineage>
</organism>
<dbReference type="InterPro" id="IPR051013">
    <property type="entry name" value="MBL_superfamily_lactonases"/>
</dbReference>
<reference evidence="6 7" key="1">
    <citation type="submission" date="2018-06" db="EMBL/GenBank/DDBJ databases">
        <title>Genomic Encyclopedia of Type Strains, Phase IV (KMG-IV): sequencing the most valuable type-strain genomes for metagenomic binning, comparative biology and taxonomic classification.</title>
        <authorList>
            <person name="Goeker M."/>
        </authorList>
    </citation>
    <scope>NUCLEOTIDE SEQUENCE [LARGE SCALE GENOMIC DNA]</scope>
    <source>
        <strain evidence="6 7">DSM 24875</strain>
    </source>
</reference>
<dbReference type="InterPro" id="IPR036866">
    <property type="entry name" value="RibonucZ/Hydroxyglut_hydro"/>
</dbReference>
<dbReference type="PANTHER" id="PTHR42978:SF3">
    <property type="entry name" value="BLR3078 PROTEIN"/>
    <property type="match status" value="1"/>
</dbReference>
<evidence type="ECO:0000259" key="5">
    <source>
        <dbReference type="SMART" id="SM00849"/>
    </source>
</evidence>
<evidence type="ECO:0000313" key="7">
    <source>
        <dbReference type="Proteomes" id="UP000253529"/>
    </source>
</evidence>
<dbReference type="EMBL" id="QNRK01000014">
    <property type="protein sequence ID" value="RBP12303.1"/>
    <property type="molecule type" value="Genomic_DNA"/>
</dbReference>
<evidence type="ECO:0000256" key="3">
    <source>
        <dbReference type="ARBA" id="ARBA00022801"/>
    </source>
</evidence>
<dbReference type="Pfam" id="PF00753">
    <property type="entry name" value="Lactamase_B"/>
    <property type="match status" value="1"/>
</dbReference>
<dbReference type="AlphaFoldDB" id="A0A366FC96"/>
<dbReference type="GO" id="GO:0016787">
    <property type="term" value="F:hydrolase activity"/>
    <property type="evidence" value="ECO:0007669"/>
    <property type="project" value="UniProtKB-KW"/>
</dbReference>
<protein>
    <submittedName>
        <fullName evidence="6">Metallo-beta-lactamase superfamily protein</fullName>
    </submittedName>
</protein>
<comment type="similarity">
    <text evidence="1">Belongs to the metallo-beta-lactamase superfamily.</text>
</comment>
<evidence type="ECO:0000313" key="6">
    <source>
        <dbReference type="EMBL" id="RBP12303.1"/>
    </source>
</evidence>
<dbReference type="Gene3D" id="3.60.15.10">
    <property type="entry name" value="Ribonuclease Z/Hydroxyacylglutathione hydrolase-like"/>
    <property type="match status" value="1"/>
</dbReference>
<comment type="caution">
    <text evidence="6">The sequence shown here is derived from an EMBL/GenBank/DDBJ whole genome shotgun (WGS) entry which is preliminary data.</text>
</comment>
<keyword evidence="2" id="KW-0479">Metal-binding</keyword>
<proteinExistence type="inferred from homology"/>
<evidence type="ECO:0000256" key="4">
    <source>
        <dbReference type="ARBA" id="ARBA00022833"/>
    </source>
</evidence>
<dbReference type="InterPro" id="IPR001279">
    <property type="entry name" value="Metallo-B-lactamas"/>
</dbReference>
<keyword evidence="7" id="KW-1185">Reference proteome</keyword>
<evidence type="ECO:0000256" key="2">
    <source>
        <dbReference type="ARBA" id="ARBA00022723"/>
    </source>
</evidence>
<sequence>MCCHCLLIEGEDGFILVDSGLGVEDVADPKRLGGLFTTLVRPRLEVAETALRQVADLGFRIDDVRHIVPTHLDLDHAGGFADFPAATVHVYADELRAARAPMWRERLRYRPAQLDSVANWAPVEAGGDDWFGFKAVRAMPGTQDDVLLVPLPGHSRGHCGVAVRTASGWLLHCGDAYFHHAEVAAGGGAAPIGIRAFESLVNVDKPARVANQQRLRELAERHGDEVRLISSHDPAELLACRG</sequence>
<evidence type="ECO:0000256" key="1">
    <source>
        <dbReference type="ARBA" id="ARBA00007749"/>
    </source>
</evidence>
<dbReference type="PANTHER" id="PTHR42978">
    <property type="entry name" value="QUORUM-QUENCHING LACTONASE YTNP-RELATED-RELATED"/>
    <property type="match status" value="1"/>
</dbReference>
<dbReference type="GO" id="GO:0046872">
    <property type="term" value="F:metal ion binding"/>
    <property type="evidence" value="ECO:0007669"/>
    <property type="project" value="UniProtKB-KW"/>
</dbReference>
<dbReference type="CDD" id="cd07742">
    <property type="entry name" value="metallo-hydrolase-like_MBL-fold"/>
    <property type="match status" value="1"/>
</dbReference>
<keyword evidence="4" id="KW-0862">Zinc</keyword>
<accession>A0A366FC96</accession>
<dbReference type="Proteomes" id="UP000253529">
    <property type="component" value="Unassembled WGS sequence"/>
</dbReference>
<dbReference type="SMART" id="SM00849">
    <property type="entry name" value="Lactamase_B"/>
    <property type="match status" value="1"/>
</dbReference>
<keyword evidence="3" id="KW-0378">Hydrolase</keyword>
<gene>
    <name evidence="6" type="ORF">DFR50_114133</name>
</gene>
<dbReference type="SUPFAM" id="SSF56281">
    <property type="entry name" value="Metallo-hydrolase/oxidoreductase"/>
    <property type="match status" value="1"/>
</dbReference>